<dbReference type="Gene3D" id="1.10.10.10">
    <property type="entry name" value="Winged helix-like DNA-binding domain superfamily/Winged helix DNA-binding domain"/>
    <property type="match status" value="1"/>
</dbReference>
<dbReference type="GO" id="GO:0000724">
    <property type="term" value="P:double-strand break repair via homologous recombination"/>
    <property type="evidence" value="ECO:0007669"/>
    <property type="project" value="TreeGrafter"/>
</dbReference>
<comment type="subunit">
    <text evidence="15">Component of the Smc5-Smc6 complex.</text>
</comment>
<keyword evidence="11 15" id="KW-0862">Zinc</keyword>
<evidence type="ECO:0000313" key="18">
    <source>
        <dbReference type="EMBL" id="KAG0555160.1"/>
    </source>
</evidence>
<proteinExistence type="inferred from homology"/>
<keyword evidence="8 15" id="KW-0227">DNA damage</keyword>
<keyword evidence="12 15" id="KW-0233">DNA recombination</keyword>
<keyword evidence="6 15" id="KW-0808">Transferase</keyword>
<evidence type="ECO:0000313" key="19">
    <source>
        <dbReference type="Proteomes" id="UP000822688"/>
    </source>
</evidence>
<evidence type="ECO:0000256" key="5">
    <source>
        <dbReference type="ARBA" id="ARBA00019422"/>
    </source>
</evidence>
<evidence type="ECO:0000256" key="12">
    <source>
        <dbReference type="ARBA" id="ARBA00023172"/>
    </source>
</evidence>
<dbReference type="EMBL" id="CM026433">
    <property type="protein sequence ID" value="KAG0555160.1"/>
    <property type="molecule type" value="Genomic_DNA"/>
</dbReference>
<evidence type="ECO:0000256" key="9">
    <source>
        <dbReference type="ARBA" id="ARBA00022771"/>
    </source>
</evidence>
<dbReference type="PANTHER" id="PTHR20973">
    <property type="entry name" value="NON-SMC ELEMENT 1-RELATED"/>
    <property type="match status" value="1"/>
</dbReference>
<dbReference type="GO" id="GO:0061630">
    <property type="term" value="F:ubiquitin protein ligase activity"/>
    <property type="evidence" value="ECO:0007669"/>
    <property type="project" value="UniProtKB-EC"/>
</dbReference>
<feature type="compositionally biased region" description="Acidic residues" evidence="16">
    <location>
        <begin position="250"/>
        <end position="269"/>
    </location>
</feature>
<dbReference type="InterPro" id="IPR011513">
    <property type="entry name" value="Nse1"/>
</dbReference>
<keyword evidence="19" id="KW-1185">Reference proteome</keyword>
<accession>A0A8T0G7Z9</accession>
<name>A0A8T0G7Z9_CERPU</name>
<evidence type="ECO:0000259" key="17">
    <source>
        <dbReference type="Pfam" id="PF08746"/>
    </source>
</evidence>
<evidence type="ECO:0000256" key="7">
    <source>
        <dbReference type="ARBA" id="ARBA00022723"/>
    </source>
</evidence>
<evidence type="ECO:0000256" key="8">
    <source>
        <dbReference type="ARBA" id="ARBA00022763"/>
    </source>
</evidence>
<feature type="compositionally biased region" description="Low complexity" evidence="16">
    <location>
        <begin position="273"/>
        <end position="282"/>
    </location>
</feature>
<evidence type="ECO:0000256" key="4">
    <source>
        <dbReference type="ARBA" id="ARBA00012483"/>
    </source>
</evidence>
<dbReference type="Gene3D" id="3.30.40.10">
    <property type="entry name" value="Zinc/RING finger domain, C3HC4 (zinc finger)"/>
    <property type="match status" value="1"/>
</dbReference>
<dbReference type="Gene3D" id="3.90.1150.220">
    <property type="match status" value="1"/>
</dbReference>
<dbReference type="GO" id="GO:0005634">
    <property type="term" value="C:nucleus"/>
    <property type="evidence" value="ECO:0007669"/>
    <property type="project" value="UniProtKB-SubCell"/>
</dbReference>
<comment type="subcellular location">
    <subcellularLocation>
        <location evidence="2 15">Nucleus</location>
    </subcellularLocation>
</comment>
<dbReference type="InterPro" id="IPR036388">
    <property type="entry name" value="WH-like_DNA-bd_sf"/>
</dbReference>
<evidence type="ECO:0000256" key="10">
    <source>
        <dbReference type="ARBA" id="ARBA00022786"/>
    </source>
</evidence>
<keyword evidence="10 15" id="KW-0833">Ubl conjugation pathway</keyword>
<dbReference type="EC" id="2.3.2.27" evidence="4 15"/>
<sequence>MVALDERHHTFLQALMRRGPLSEGESKKMFRELFSSSDDQFFDFLSTVNKELDYVQMEVRGSRDQYSNGGTLYYGVVNKLANEEAKLGTRLTHAQLSFFKAILEAILSDTSASGSILSMQALNLRLDTQNETQTQVEASTSQAAPLKLTLAAKEETLATLVSENWLGRTENGKVILGTKSFLELRSLFKNFEVPFCDVCNEAAIKAQPCQNEDCTVRMHLYCVPRKFSRRQVPRVCPGCRTAWRMLSADDDAANTSDQDPDHEVDDEDDVSRVRAPATTVTRRATRASQGRLKAKLEESTDGENGSSIHKQAKRPCCQRPWCRANNHDIWPGIGELNVLKEQVDQFVRELIVWKVSLREPWSP</sequence>
<comment type="similarity">
    <text evidence="3 15">Belongs to the NSE1 family.</text>
</comment>
<evidence type="ECO:0000256" key="6">
    <source>
        <dbReference type="ARBA" id="ARBA00022679"/>
    </source>
</evidence>
<evidence type="ECO:0000256" key="1">
    <source>
        <dbReference type="ARBA" id="ARBA00000900"/>
    </source>
</evidence>
<keyword evidence="14 15" id="KW-0539">Nucleus</keyword>
<evidence type="ECO:0000256" key="15">
    <source>
        <dbReference type="RuleBase" id="RU368018"/>
    </source>
</evidence>
<dbReference type="AlphaFoldDB" id="A0A8T0G7Z9"/>
<dbReference type="Pfam" id="PF08746">
    <property type="entry name" value="zf-RING-like"/>
    <property type="match status" value="1"/>
</dbReference>
<evidence type="ECO:0000256" key="3">
    <source>
        <dbReference type="ARBA" id="ARBA00010258"/>
    </source>
</evidence>
<evidence type="ECO:0000256" key="2">
    <source>
        <dbReference type="ARBA" id="ARBA00004123"/>
    </source>
</evidence>
<keyword evidence="9 15" id="KW-0863">Zinc-finger</keyword>
<evidence type="ECO:0000256" key="14">
    <source>
        <dbReference type="ARBA" id="ARBA00023242"/>
    </source>
</evidence>
<dbReference type="InterPro" id="IPR013083">
    <property type="entry name" value="Znf_RING/FYVE/PHD"/>
</dbReference>
<keyword evidence="7 15" id="KW-0479">Metal-binding</keyword>
<evidence type="ECO:0000256" key="16">
    <source>
        <dbReference type="SAM" id="MobiDB-lite"/>
    </source>
</evidence>
<dbReference type="GO" id="GO:0030915">
    <property type="term" value="C:Smc5-Smc6 complex"/>
    <property type="evidence" value="ECO:0007669"/>
    <property type="project" value="UniProtKB-UniRule"/>
</dbReference>
<comment type="caution">
    <text evidence="18">The sequence shown here is derived from an EMBL/GenBank/DDBJ whole genome shotgun (WGS) entry which is preliminary data.</text>
</comment>
<evidence type="ECO:0000256" key="11">
    <source>
        <dbReference type="ARBA" id="ARBA00022833"/>
    </source>
</evidence>
<evidence type="ECO:0000256" key="13">
    <source>
        <dbReference type="ARBA" id="ARBA00023204"/>
    </source>
</evidence>
<protein>
    <recommendedName>
        <fullName evidence="5 15">Non-structural maintenance of chromosomes element 1 homolog</fullName>
        <ecNumber evidence="4 15">2.3.2.27</ecNumber>
    </recommendedName>
</protein>
<organism evidence="18 19">
    <name type="scientific">Ceratodon purpureus</name>
    <name type="common">Fire moss</name>
    <name type="synonym">Dicranum purpureum</name>
    <dbReference type="NCBI Taxonomy" id="3225"/>
    <lineage>
        <taxon>Eukaryota</taxon>
        <taxon>Viridiplantae</taxon>
        <taxon>Streptophyta</taxon>
        <taxon>Embryophyta</taxon>
        <taxon>Bryophyta</taxon>
        <taxon>Bryophytina</taxon>
        <taxon>Bryopsida</taxon>
        <taxon>Dicranidae</taxon>
        <taxon>Pseudoditrichales</taxon>
        <taxon>Ditrichaceae</taxon>
        <taxon>Ceratodon</taxon>
    </lineage>
</organism>
<dbReference type="CDD" id="cd16493">
    <property type="entry name" value="RING-CH-C4HC3_NSE1"/>
    <property type="match status" value="1"/>
</dbReference>
<reference evidence="18" key="1">
    <citation type="submission" date="2020-06" db="EMBL/GenBank/DDBJ databases">
        <title>WGS assembly of Ceratodon purpureus strain R40.</title>
        <authorList>
            <person name="Carey S.B."/>
            <person name="Jenkins J."/>
            <person name="Shu S."/>
            <person name="Lovell J.T."/>
            <person name="Sreedasyam A."/>
            <person name="Maumus F."/>
            <person name="Tiley G.P."/>
            <person name="Fernandez-Pozo N."/>
            <person name="Barry K."/>
            <person name="Chen C."/>
            <person name="Wang M."/>
            <person name="Lipzen A."/>
            <person name="Daum C."/>
            <person name="Saski C.A."/>
            <person name="Payton A.C."/>
            <person name="Mcbreen J.C."/>
            <person name="Conrad R.E."/>
            <person name="Kollar L.M."/>
            <person name="Olsson S."/>
            <person name="Huttunen S."/>
            <person name="Landis J.B."/>
            <person name="Wickett N.J."/>
            <person name="Johnson M.G."/>
            <person name="Rensing S.A."/>
            <person name="Grimwood J."/>
            <person name="Schmutz J."/>
            <person name="Mcdaniel S.F."/>
        </authorList>
    </citation>
    <scope>NUCLEOTIDE SEQUENCE</scope>
    <source>
        <strain evidence="18">R40</strain>
    </source>
</reference>
<dbReference type="Proteomes" id="UP000822688">
    <property type="component" value="Chromosome 12"/>
</dbReference>
<gene>
    <name evidence="18" type="ORF">KC19_12G148400</name>
</gene>
<keyword evidence="13 15" id="KW-0234">DNA repair</keyword>
<dbReference type="PANTHER" id="PTHR20973:SF0">
    <property type="entry name" value="NON-STRUCTURAL MAINTENANCE OF CHROMOSOMES ELEMENT 1 HOMOLOG"/>
    <property type="match status" value="1"/>
</dbReference>
<dbReference type="InterPro" id="IPR014857">
    <property type="entry name" value="Nse1_RING_C4HC3-type"/>
</dbReference>
<dbReference type="GO" id="GO:0008270">
    <property type="term" value="F:zinc ion binding"/>
    <property type="evidence" value="ECO:0007669"/>
    <property type="project" value="UniProtKB-KW"/>
</dbReference>
<dbReference type="Pfam" id="PF07574">
    <property type="entry name" value="SMC_Nse1"/>
    <property type="match status" value="1"/>
</dbReference>
<feature type="region of interest" description="Disordered" evidence="16">
    <location>
        <begin position="250"/>
        <end position="311"/>
    </location>
</feature>
<comment type="catalytic activity">
    <reaction evidence="1 15">
        <text>S-ubiquitinyl-[E2 ubiquitin-conjugating enzyme]-L-cysteine + [acceptor protein]-L-lysine = [E2 ubiquitin-conjugating enzyme]-L-cysteine + N(6)-ubiquitinyl-[acceptor protein]-L-lysine.</text>
        <dbReference type="EC" id="2.3.2.27"/>
    </reaction>
</comment>
<feature type="domain" description="Non-structural maintenance of chromosomes element 1 RING C4HC3-type" evidence="17">
    <location>
        <begin position="196"/>
        <end position="239"/>
    </location>
</feature>